<name>A0ABX2C897_9BRAD</name>
<keyword evidence="3" id="KW-1185">Reference proteome</keyword>
<feature type="transmembrane region" description="Helical" evidence="1">
    <location>
        <begin position="12"/>
        <end position="34"/>
    </location>
</feature>
<keyword evidence="1" id="KW-0472">Membrane</keyword>
<evidence type="ECO:0000256" key="1">
    <source>
        <dbReference type="SAM" id="Phobius"/>
    </source>
</evidence>
<protein>
    <submittedName>
        <fullName evidence="2">Glucose transporter</fullName>
    </submittedName>
</protein>
<gene>
    <name evidence="2" type="ORF">HL667_00340</name>
</gene>
<dbReference type="EMBL" id="JABFDN010000001">
    <property type="protein sequence ID" value="NPU63444.1"/>
    <property type="molecule type" value="Genomic_DNA"/>
</dbReference>
<dbReference type="Proteomes" id="UP000886476">
    <property type="component" value="Unassembled WGS sequence"/>
</dbReference>
<comment type="caution">
    <text evidence="2">The sequence shown here is derived from an EMBL/GenBank/DDBJ whole genome shotgun (WGS) entry which is preliminary data.</text>
</comment>
<keyword evidence="2" id="KW-0762">Sugar transport</keyword>
<keyword evidence="2" id="KW-0813">Transport</keyword>
<organism evidence="2 3">
    <name type="scientific">Bradyrhizobium aeschynomenes</name>
    <dbReference type="NCBI Taxonomy" id="2734909"/>
    <lineage>
        <taxon>Bacteria</taxon>
        <taxon>Pseudomonadati</taxon>
        <taxon>Pseudomonadota</taxon>
        <taxon>Alphaproteobacteria</taxon>
        <taxon>Hyphomicrobiales</taxon>
        <taxon>Nitrobacteraceae</taxon>
        <taxon>Bradyrhizobium</taxon>
    </lineage>
</organism>
<sequence length="35" mass="3792">MGTDLHIFCGRIQLTLTCGLLLAFVANVALLCAWL</sequence>
<evidence type="ECO:0000313" key="3">
    <source>
        <dbReference type="Proteomes" id="UP000886476"/>
    </source>
</evidence>
<keyword evidence="1" id="KW-1133">Transmembrane helix</keyword>
<keyword evidence="1" id="KW-0812">Transmembrane</keyword>
<evidence type="ECO:0000313" key="2">
    <source>
        <dbReference type="EMBL" id="NPU63444.1"/>
    </source>
</evidence>
<dbReference type="RefSeq" id="WP_009031230.1">
    <property type="nucleotide sequence ID" value="NZ_JABFDM010000002.1"/>
</dbReference>
<accession>A0ABX2C897</accession>
<reference evidence="2" key="1">
    <citation type="submission" date="2020-05" db="EMBL/GenBank/DDBJ databases">
        <title>Nod-independent and nitrogen-fixing Bradyrhizobium aeschynomene sp. nov. isolated from nodules of Aeschynomene indica.</title>
        <authorList>
            <person name="Zhang Z."/>
        </authorList>
    </citation>
    <scope>NUCLEOTIDE SEQUENCE</scope>
    <source>
        <strain evidence="2">83012</strain>
    </source>
</reference>
<proteinExistence type="predicted"/>